<dbReference type="EMBL" id="HBNS01007946">
    <property type="protein sequence ID" value="CAE4590974.1"/>
    <property type="molecule type" value="Transcribed_RNA"/>
</dbReference>
<evidence type="ECO:0000313" key="3">
    <source>
        <dbReference type="EMBL" id="CAE4590974.1"/>
    </source>
</evidence>
<sequence>MNEHLVQLASASERAASLHTQSGEDMLLASEYQEEASLYGSEAAEFQEGAKTLRAGAKEDRIAAAAAAESGAHLEEEATAMEERAKQDEALAASDAEASEALHLRAGAAHAAAIKDDAAADADDAKAVEKTALAEEEHASAVAAAEEAEAQEAIFDTEEAAGALAAEVAAEAEEAEETGAAIIATCEFFPFLDVVCTAVGGVAGVALQVAAAAETAESITDFAAAATAKAAEEAALAEAEELNAKAIADEEDAAFFTEREAEMRARAEIEEEEAEKNEADAAVKLAMSEEEQGRAEIEELEAEELEAEAKESEKDAAEKEAQATEKEAEAEEEEAAAEEKSSQAEKEEAQAEEEEGKAEAEEEEGDEQWEESIKHGLGAFWNASLSAIVSLSAALFFGVRLFYRSIGPAIASLQSAGRSLISPAVSGAIPNASQNVAALVPVQSISYGTLHVCSLAASIFPFTGQLTNFAAYTPKARGGLIVLIACVAAFVQSFILHLVPHASTKAREHLDQKEYYNQAASGRRRKSVPSVVLHIIFSSGKIFLQKFVYLAPLITIELLILWINFGRNNKIDPNPSETWQVIISSLLWAIFLAGAGFHIWYYELKFMKKKPDENDAKHNREKELNNGSVEEDYILCQKDIADERNNASELDLLLSEKKRSYRGGKRMILNDDELDHEQSKDYDAVWAVTSLKKETTVHPLTQYFYDLQLAFEILVISCMIALIGSCFPNVYKLHHTFKVIGKLSLPRIAVPIIWCASGITTLCMIILCLARCKP</sequence>
<feature type="compositionally biased region" description="Basic and acidic residues" evidence="1">
    <location>
        <begin position="307"/>
        <end position="327"/>
    </location>
</feature>
<organism evidence="3">
    <name type="scientific">Ditylum brightwellii</name>
    <dbReference type="NCBI Taxonomy" id="49249"/>
    <lineage>
        <taxon>Eukaryota</taxon>
        <taxon>Sar</taxon>
        <taxon>Stramenopiles</taxon>
        <taxon>Ochrophyta</taxon>
        <taxon>Bacillariophyta</taxon>
        <taxon>Mediophyceae</taxon>
        <taxon>Lithodesmiophycidae</taxon>
        <taxon>Lithodesmiales</taxon>
        <taxon>Lithodesmiaceae</taxon>
        <taxon>Ditylum</taxon>
    </lineage>
</organism>
<evidence type="ECO:0000256" key="2">
    <source>
        <dbReference type="SAM" id="Phobius"/>
    </source>
</evidence>
<keyword evidence="2" id="KW-0472">Membrane</keyword>
<evidence type="ECO:0000256" key="1">
    <source>
        <dbReference type="SAM" id="MobiDB-lite"/>
    </source>
</evidence>
<feature type="compositionally biased region" description="Acidic residues" evidence="1">
    <location>
        <begin position="350"/>
        <end position="370"/>
    </location>
</feature>
<name>A0A7S4QQN5_9STRA</name>
<gene>
    <name evidence="3" type="ORF">DBRI00130_LOCUS6437</name>
</gene>
<feature type="transmembrane region" description="Helical" evidence="2">
    <location>
        <begin position="436"/>
        <end position="460"/>
    </location>
</feature>
<keyword evidence="2" id="KW-0812">Transmembrane</keyword>
<reference evidence="3" key="1">
    <citation type="submission" date="2021-01" db="EMBL/GenBank/DDBJ databases">
        <authorList>
            <person name="Corre E."/>
            <person name="Pelletier E."/>
            <person name="Niang G."/>
            <person name="Scheremetjew M."/>
            <person name="Finn R."/>
            <person name="Kale V."/>
            <person name="Holt S."/>
            <person name="Cochrane G."/>
            <person name="Meng A."/>
            <person name="Brown T."/>
            <person name="Cohen L."/>
        </authorList>
    </citation>
    <scope>NUCLEOTIDE SEQUENCE</scope>
    <source>
        <strain evidence="3">GSO104</strain>
    </source>
</reference>
<protein>
    <submittedName>
        <fullName evidence="3">Uncharacterized protein</fullName>
    </submittedName>
</protein>
<feature type="transmembrane region" description="Helical" evidence="2">
    <location>
        <begin position="547"/>
        <end position="566"/>
    </location>
</feature>
<feature type="compositionally biased region" description="Basic and acidic residues" evidence="1">
    <location>
        <begin position="72"/>
        <end position="89"/>
    </location>
</feature>
<feature type="transmembrane region" description="Helical" evidence="2">
    <location>
        <begin position="380"/>
        <end position="403"/>
    </location>
</feature>
<feature type="transmembrane region" description="Helical" evidence="2">
    <location>
        <begin position="578"/>
        <end position="601"/>
    </location>
</feature>
<feature type="transmembrane region" description="Helical" evidence="2">
    <location>
        <begin position="709"/>
        <end position="731"/>
    </location>
</feature>
<keyword evidence="2" id="KW-1133">Transmembrane helix</keyword>
<feature type="region of interest" description="Disordered" evidence="1">
    <location>
        <begin position="68"/>
        <end position="97"/>
    </location>
</feature>
<feature type="compositionally biased region" description="Basic and acidic residues" evidence="1">
    <location>
        <begin position="337"/>
        <end position="349"/>
    </location>
</feature>
<feature type="transmembrane region" description="Helical" evidence="2">
    <location>
        <begin position="751"/>
        <end position="770"/>
    </location>
</feature>
<proteinExistence type="predicted"/>
<feature type="transmembrane region" description="Helical" evidence="2">
    <location>
        <begin position="480"/>
        <end position="499"/>
    </location>
</feature>
<accession>A0A7S4QQN5</accession>
<feature type="region of interest" description="Disordered" evidence="1">
    <location>
        <begin position="303"/>
        <end position="370"/>
    </location>
</feature>
<dbReference type="AlphaFoldDB" id="A0A7S4QQN5"/>